<gene>
    <name evidence="2" type="ORF">SMC6_07085</name>
</gene>
<accession>A0A398D808</accession>
<feature type="non-terminal residue" evidence="2">
    <location>
        <position position="21"/>
    </location>
</feature>
<proteinExistence type="predicted"/>
<protein>
    <submittedName>
        <fullName evidence="2">[Fe-S]-binding protein</fullName>
    </submittedName>
</protein>
<feature type="domain" description="4Fe-4S ferredoxin-type" evidence="1">
    <location>
        <begin position="1"/>
        <end position="21"/>
    </location>
</feature>
<dbReference type="EMBL" id="QXIT01000120">
    <property type="protein sequence ID" value="RIE07264.1"/>
    <property type="molecule type" value="Genomic_DNA"/>
</dbReference>
<dbReference type="PROSITE" id="PS51379">
    <property type="entry name" value="4FE4S_FER_2"/>
    <property type="match status" value="1"/>
</dbReference>
<evidence type="ECO:0000313" key="3">
    <source>
        <dbReference type="Proteomes" id="UP000266260"/>
    </source>
</evidence>
<dbReference type="SUPFAM" id="SSF54862">
    <property type="entry name" value="4Fe-4S ferredoxins"/>
    <property type="match status" value="1"/>
</dbReference>
<organism evidence="2 3">
    <name type="scientific">Candidatus Cryosericum odellii</name>
    <dbReference type="NCBI Taxonomy" id="2290917"/>
    <lineage>
        <taxon>Bacteria</taxon>
        <taxon>Pseudomonadati</taxon>
        <taxon>Caldisericota/Cryosericota group</taxon>
        <taxon>Candidatus Cryosericota</taxon>
        <taxon>Candidatus Cryosericia</taxon>
        <taxon>Candidatus Cryosericales</taxon>
        <taxon>Candidatus Cryosericaceae</taxon>
        <taxon>Candidatus Cryosericum</taxon>
    </lineage>
</organism>
<reference evidence="2 3" key="1">
    <citation type="submission" date="2018-09" db="EMBL/GenBank/DDBJ databases">
        <title>Discovery and Ecogenomic Context for Candidatus Cryosericales, a Global Caldiserica Order Active in Thawing Permafrost.</title>
        <authorList>
            <person name="Martinez M.A."/>
            <person name="Woodcroft B.J."/>
            <person name="Ignacio Espinoza J.C."/>
            <person name="Zayed A."/>
            <person name="Singleton C.M."/>
            <person name="Boyd J."/>
            <person name="Li Y.-F."/>
            <person name="Purvine S."/>
            <person name="Maughan H."/>
            <person name="Hodgkins S.B."/>
            <person name="Anderson D."/>
            <person name="Sederholm M."/>
            <person name="Temperton B."/>
            <person name="Saleska S.R."/>
            <person name="Tyson G.W."/>
            <person name="Rich V.I."/>
        </authorList>
    </citation>
    <scope>NUCLEOTIDE SEQUENCE [LARGE SCALE GENOMIC DNA]</scope>
    <source>
        <strain evidence="2 3">SMC6</strain>
    </source>
</reference>
<evidence type="ECO:0000259" key="1">
    <source>
        <dbReference type="PROSITE" id="PS51379"/>
    </source>
</evidence>
<keyword evidence="3" id="KW-1185">Reference proteome</keyword>
<evidence type="ECO:0000313" key="2">
    <source>
        <dbReference type="EMBL" id="RIE07264.1"/>
    </source>
</evidence>
<dbReference type="AlphaFoldDB" id="A0A398D808"/>
<dbReference type="Proteomes" id="UP000266260">
    <property type="component" value="Unassembled WGS sequence"/>
</dbReference>
<dbReference type="RefSeq" id="WP_165846334.1">
    <property type="nucleotide sequence ID" value="NZ_QXIT01000120.1"/>
</dbReference>
<dbReference type="Pfam" id="PF12797">
    <property type="entry name" value="Fer4_2"/>
    <property type="match status" value="1"/>
</dbReference>
<comment type="caution">
    <text evidence="2">The sequence shown here is derived from an EMBL/GenBank/DDBJ whole genome shotgun (WGS) entry which is preliminary data.</text>
</comment>
<sequence>MRLSVIDAERCTGCQICMFAC</sequence>
<dbReference type="InterPro" id="IPR017896">
    <property type="entry name" value="4Fe4S_Fe-S-bd"/>
</dbReference>
<name>A0A398D808_9BACT</name>